<dbReference type="Proteomes" id="UP000292424">
    <property type="component" value="Chromosome"/>
</dbReference>
<keyword evidence="2" id="KW-0378">Hydrolase</keyword>
<dbReference type="RefSeq" id="WP_131329367.1">
    <property type="nucleotide sequence ID" value="NZ_CP044016.1"/>
</dbReference>
<dbReference type="SUPFAM" id="SSF109854">
    <property type="entry name" value="DinB/YfiT-like putative metalloenzymes"/>
    <property type="match status" value="1"/>
</dbReference>
<dbReference type="GO" id="GO:0016787">
    <property type="term" value="F:hydrolase activity"/>
    <property type="evidence" value="ECO:0007669"/>
    <property type="project" value="UniProtKB-KW"/>
</dbReference>
<dbReference type="InterPro" id="IPR034660">
    <property type="entry name" value="DinB/YfiT-like"/>
</dbReference>
<dbReference type="InterPro" id="IPR024775">
    <property type="entry name" value="DinB-like"/>
</dbReference>
<sequence length="175" mass="20851">METSLQYPIGKYEPKPYSEAQKKEWINDINWLPADIENSVLNLDEAQLQTPYRPGGWTVHQLVHHVSDSHLNAFCRFKIGLTEDNPNIRPYDQERWALLKDTELQPINISITLLFALHKKWVTILENISDEEWNRKVFHPETKQEMSLWYLLGSYAWHGRHHTQHILGLRERNNW</sequence>
<accession>A0A5P2G3Z9</accession>
<protein>
    <submittedName>
        <fullName evidence="2">Putative metal-dependent hydrolase</fullName>
    </submittedName>
</protein>
<dbReference type="EMBL" id="CP044016">
    <property type="protein sequence ID" value="QES88480.1"/>
    <property type="molecule type" value="Genomic_DNA"/>
</dbReference>
<evidence type="ECO:0000259" key="1">
    <source>
        <dbReference type="Pfam" id="PF12867"/>
    </source>
</evidence>
<dbReference type="Pfam" id="PF12867">
    <property type="entry name" value="DinB_2"/>
    <property type="match status" value="1"/>
</dbReference>
<dbReference type="AlphaFoldDB" id="A0A5P2G3Z9"/>
<dbReference type="KEGG" id="arac:E0W69_007325"/>
<evidence type="ECO:0000313" key="3">
    <source>
        <dbReference type="Proteomes" id="UP000292424"/>
    </source>
</evidence>
<dbReference type="OrthoDB" id="9796039at2"/>
<dbReference type="Gene3D" id="1.20.120.450">
    <property type="entry name" value="dinb family like domain"/>
    <property type="match status" value="1"/>
</dbReference>
<organism evidence="2 3">
    <name type="scientific">Rhizosphaericola mali</name>
    <dbReference type="NCBI Taxonomy" id="2545455"/>
    <lineage>
        <taxon>Bacteria</taxon>
        <taxon>Pseudomonadati</taxon>
        <taxon>Bacteroidota</taxon>
        <taxon>Chitinophagia</taxon>
        <taxon>Chitinophagales</taxon>
        <taxon>Chitinophagaceae</taxon>
        <taxon>Rhizosphaericola</taxon>
    </lineage>
</organism>
<proteinExistence type="predicted"/>
<feature type="domain" description="DinB-like" evidence="1">
    <location>
        <begin position="33"/>
        <end position="166"/>
    </location>
</feature>
<dbReference type="NCBIfam" id="NF009807">
    <property type="entry name" value="PRK13291.1"/>
    <property type="match status" value="1"/>
</dbReference>
<gene>
    <name evidence="2" type="ORF">E0W69_007325</name>
</gene>
<reference evidence="2 3" key="1">
    <citation type="submission" date="2019-09" db="EMBL/GenBank/DDBJ databases">
        <title>Complete genome sequence of Arachidicoccus sp. B3-10 isolated from apple orchard soil.</title>
        <authorList>
            <person name="Kim H.S."/>
            <person name="Han K.-I."/>
            <person name="Suh M.K."/>
            <person name="Lee K.C."/>
            <person name="Eom M.K."/>
            <person name="Kim J.-S."/>
            <person name="Kang S.W."/>
            <person name="Sin Y."/>
            <person name="Lee J.-S."/>
        </authorList>
    </citation>
    <scope>NUCLEOTIDE SEQUENCE [LARGE SCALE GENOMIC DNA]</scope>
    <source>
        <strain evidence="2 3">B3-10</strain>
    </source>
</reference>
<name>A0A5P2G3Z9_9BACT</name>
<keyword evidence="3" id="KW-1185">Reference proteome</keyword>
<evidence type="ECO:0000313" key="2">
    <source>
        <dbReference type="EMBL" id="QES88480.1"/>
    </source>
</evidence>